<dbReference type="Proteomes" id="UP001318040">
    <property type="component" value="Chromosome 77"/>
</dbReference>
<name>A0AAJ7UFW0_PETMA</name>
<keyword evidence="8 9" id="KW-0807">Transducer</keyword>
<keyword evidence="4 11" id="KW-1133">Transmembrane helix</keyword>
<evidence type="ECO:0000256" key="1">
    <source>
        <dbReference type="ARBA" id="ARBA00004651"/>
    </source>
</evidence>
<evidence type="ECO:0000313" key="13">
    <source>
        <dbReference type="Proteomes" id="UP001318040"/>
    </source>
</evidence>
<dbReference type="Gene3D" id="1.20.1070.10">
    <property type="entry name" value="Rhodopsin 7-helix transmembrane proteins"/>
    <property type="match status" value="2"/>
</dbReference>
<evidence type="ECO:0000259" key="12">
    <source>
        <dbReference type="PROSITE" id="PS50262"/>
    </source>
</evidence>
<gene>
    <name evidence="14" type="primary">LOC116957575</name>
</gene>
<dbReference type="GO" id="GO:0043410">
    <property type="term" value="P:positive regulation of MAPK cascade"/>
    <property type="evidence" value="ECO:0007669"/>
    <property type="project" value="TreeGrafter"/>
</dbReference>
<feature type="transmembrane region" description="Helical" evidence="11">
    <location>
        <begin position="153"/>
        <end position="176"/>
    </location>
</feature>
<keyword evidence="13" id="KW-1185">Reference proteome</keyword>
<evidence type="ECO:0000256" key="10">
    <source>
        <dbReference type="SAM" id="MobiDB-lite"/>
    </source>
</evidence>
<evidence type="ECO:0000256" key="11">
    <source>
        <dbReference type="SAM" id="Phobius"/>
    </source>
</evidence>
<accession>A0AAJ7UFW0</accession>
<dbReference type="Pfam" id="PF00001">
    <property type="entry name" value="7tm_1"/>
    <property type="match status" value="1"/>
</dbReference>
<evidence type="ECO:0000256" key="2">
    <source>
        <dbReference type="ARBA" id="ARBA00022475"/>
    </source>
</evidence>
<feature type="region of interest" description="Disordered" evidence="10">
    <location>
        <begin position="235"/>
        <end position="261"/>
    </location>
</feature>
<dbReference type="GO" id="GO:0004930">
    <property type="term" value="F:G protein-coupled receptor activity"/>
    <property type="evidence" value="ECO:0007669"/>
    <property type="project" value="UniProtKB-KW"/>
</dbReference>
<reference evidence="14" key="1">
    <citation type="submission" date="2025-08" db="UniProtKB">
        <authorList>
            <consortium name="RefSeq"/>
        </authorList>
    </citation>
    <scope>IDENTIFICATION</scope>
    <source>
        <tissue evidence="14">Sperm</tissue>
    </source>
</reference>
<evidence type="ECO:0000256" key="3">
    <source>
        <dbReference type="ARBA" id="ARBA00022692"/>
    </source>
</evidence>
<dbReference type="InterPro" id="IPR017452">
    <property type="entry name" value="GPCR_Rhodpsn_7TM"/>
</dbReference>
<organism evidence="13 14">
    <name type="scientific">Petromyzon marinus</name>
    <name type="common">Sea lamprey</name>
    <dbReference type="NCBI Taxonomy" id="7757"/>
    <lineage>
        <taxon>Eukaryota</taxon>
        <taxon>Metazoa</taxon>
        <taxon>Chordata</taxon>
        <taxon>Craniata</taxon>
        <taxon>Vertebrata</taxon>
        <taxon>Cyclostomata</taxon>
        <taxon>Hyperoartia</taxon>
        <taxon>Petromyzontiformes</taxon>
        <taxon>Petromyzontidae</taxon>
        <taxon>Petromyzon</taxon>
    </lineage>
</organism>
<dbReference type="RefSeq" id="XP_032835706.1">
    <property type="nucleotide sequence ID" value="XM_032979815.1"/>
</dbReference>
<dbReference type="AlphaFoldDB" id="A0AAJ7UFW0"/>
<feature type="compositionally biased region" description="Low complexity" evidence="10">
    <location>
        <begin position="250"/>
        <end position="261"/>
    </location>
</feature>
<sequence>MKGAFNCTGPGPLLPPLPSPLAALALAAALLLSAAAVLGNALVVLAVAYFARLRSPTNALALSLAVADLLVGAVVVPFSATRAVRGCWLHGATFCQLHTCLDVMLSTASIVHLSCIAFDRYVAICDPLSCITFDRYVAICDPLRYTARVTPGAVAAMLVACWLGPLLYVAPIMLGLQSVGAEASLALACPDDCPFVMSATFSLAATSCSFVAPMIIMLAAYARIYRVARRHARSIASRPPAPPGGGDGAKGMAAASSSSSAPRRWRQEYNATKTLGVILGAFFALWLPFFSAAVADGLPGGPRVDGTTWHCVTWLGYVNSAVNPVLYASLNRAFRRAFGILFSPRELAKGRRDAEFTD</sequence>
<dbReference type="PRINTS" id="PR00237">
    <property type="entry name" value="GPCRRHODOPSN"/>
</dbReference>
<dbReference type="PROSITE" id="PS00237">
    <property type="entry name" value="G_PROTEIN_RECEP_F1_1"/>
    <property type="match status" value="1"/>
</dbReference>
<feature type="transmembrane region" description="Helical" evidence="11">
    <location>
        <begin position="21"/>
        <end position="51"/>
    </location>
</feature>
<keyword evidence="2" id="KW-1003">Cell membrane</keyword>
<evidence type="ECO:0000256" key="5">
    <source>
        <dbReference type="ARBA" id="ARBA00023040"/>
    </source>
</evidence>
<keyword evidence="5 9" id="KW-0297">G-protein coupled receptor</keyword>
<comment type="similarity">
    <text evidence="9">Belongs to the G-protein coupled receptor 1 family.</text>
</comment>
<feature type="transmembrane region" description="Helical" evidence="11">
    <location>
        <begin position="274"/>
        <end position="295"/>
    </location>
</feature>
<feature type="transmembrane region" description="Helical" evidence="11">
    <location>
        <begin position="196"/>
        <end position="221"/>
    </location>
</feature>
<evidence type="ECO:0000256" key="6">
    <source>
        <dbReference type="ARBA" id="ARBA00023136"/>
    </source>
</evidence>
<dbReference type="InterPro" id="IPR000276">
    <property type="entry name" value="GPCR_Rhodpsn"/>
</dbReference>
<comment type="subcellular location">
    <subcellularLocation>
        <location evidence="1">Cell membrane</location>
        <topology evidence="1">Multi-pass membrane protein</topology>
    </subcellularLocation>
</comment>
<dbReference type="PROSITE" id="PS50262">
    <property type="entry name" value="G_PROTEIN_RECEP_F1_2"/>
    <property type="match status" value="1"/>
</dbReference>
<keyword evidence="7 9" id="KW-0675">Receptor</keyword>
<evidence type="ECO:0000256" key="8">
    <source>
        <dbReference type="ARBA" id="ARBA00023224"/>
    </source>
</evidence>
<dbReference type="GO" id="GO:0005886">
    <property type="term" value="C:plasma membrane"/>
    <property type="evidence" value="ECO:0007669"/>
    <property type="project" value="UniProtKB-SubCell"/>
</dbReference>
<evidence type="ECO:0000256" key="7">
    <source>
        <dbReference type="ARBA" id="ARBA00023170"/>
    </source>
</evidence>
<proteinExistence type="inferred from homology"/>
<evidence type="ECO:0000256" key="4">
    <source>
        <dbReference type="ARBA" id="ARBA00022989"/>
    </source>
</evidence>
<evidence type="ECO:0000313" key="14">
    <source>
        <dbReference type="RefSeq" id="XP_032835706.1"/>
    </source>
</evidence>
<dbReference type="PANTHER" id="PTHR24248:SF66">
    <property type="entry name" value="OCTOPAMINE RECEPTOR BETA-3R"/>
    <property type="match status" value="1"/>
</dbReference>
<keyword evidence="6 11" id="KW-0472">Membrane</keyword>
<evidence type="ECO:0000256" key="9">
    <source>
        <dbReference type="RuleBase" id="RU000688"/>
    </source>
</evidence>
<feature type="transmembrane region" description="Helical" evidence="11">
    <location>
        <begin position="57"/>
        <end position="76"/>
    </location>
</feature>
<dbReference type="PANTHER" id="PTHR24248">
    <property type="entry name" value="ADRENERGIC RECEPTOR-RELATED G-PROTEIN COUPLED RECEPTOR"/>
    <property type="match status" value="1"/>
</dbReference>
<feature type="domain" description="G-protein coupled receptors family 1 profile" evidence="12">
    <location>
        <begin position="39"/>
        <end position="327"/>
    </location>
</feature>
<dbReference type="GO" id="GO:0071880">
    <property type="term" value="P:adenylate cyclase-activating adrenergic receptor signaling pathway"/>
    <property type="evidence" value="ECO:0007669"/>
    <property type="project" value="TreeGrafter"/>
</dbReference>
<dbReference type="SUPFAM" id="SSF81321">
    <property type="entry name" value="Family A G protein-coupled receptor-like"/>
    <property type="match status" value="2"/>
</dbReference>
<protein>
    <submittedName>
        <fullName evidence="14">5-hydroxytryptamine receptor 4-like</fullName>
    </submittedName>
</protein>
<keyword evidence="3 9" id="KW-0812">Transmembrane</keyword>
<dbReference type="KEGG" id="pmrn:116957575"/>
<feature type="transmembrane region" description="Helical" evidence="11">
    <location>
        <begin position="307"/>
        <end position="328"/>
    </location>
</feature>